<dbReference type="PRINTS" id="PR00081">
    <property type="entry name" value="GDHRDH"/>
</dbReference>
<protein>
    <submittedName>
        <fullName evidence="5">Oxidoreductase</fullName>
    </submittedName>
</protein>
<dbReference type="Gene3D" id="3.40.50.720">
    <property type="entry name" value="NAD(P)-binding Rossmann-like Domain"/>
    <property type="match status" value="1"/>
</dbReference>
<feature type="domain" description="Ketoreductase" evidence="4">
    <location>
        <begin position="21"/>
        <end position="197"/>
    </location>
</feature>
<proteinExistence type="inferred from homology"/>
<comment type="similarity">
    <text evidence="1 3">Belongs to the short-chain dehydrogenases/reductases (SDR) family.</text>
</comment>
<reference evidence="5 6" key="2">
    <citation type="submission" date="2021-07" db="EMBL/GenBank/DDBJ databases">
        <authorList>
            <person name="Matsumoto Y."/>
            <person name="Motooka D."/>
            <person name="Nakamura S."/>
        </authorList>
    </citation>
    <scope>NUCLEOTIDE SEQUENCE [LARGE SCALE GENOMIC DNA]</scope>
    <source>
        <strain evidence="5 6">TY59</strain>
    </source>
</reference>
<dbReference type="PROSITE" id="PS00061">
    <property type="entry name" value="ADH_SHORT"/>
    <property type="match status" value="1"/>
</dbReference>
<dbReference type="SMART" id="SM00822">
    <property type="entry name" value="PKS_KR"/>
    <property type="match status" value="1"/>
</dbReference>
<dbReference type="EMBL" id="AP024828">
    <property type="protein sequence ID" value="BCZ24083.1"/>
    <property type="molecule type" value="Genomic_DNA"/>
</dbReference>
<dbReference type="CDD" id="cd05233">
    <property type="entry name" value="SDR_c"/>
    <property type="match status" value="1"/>
</dbReference>
<dbReference type="InterPro" id="IPR057326">
    <property type="entry name" value="KR_dom"/>
</dbReference>
<evidence type="ECO:0000256" key="2">
    <source>
        <dbReference type="ARBA" id="ARBA00023002"/>
    </source>
</evidence>
<dbReference type="NCBIfam" id="NF004526">
    <property type="entry name" value="PRK05872.1"/>
    <property type="match status" value="1"/>
</dbReference>
<dbReference type="PANTHER" id="PTHR44196:SF1">
    <property type="entry name" value="DEHYDROGENASE_REDUCTASE SDR FAMILY MEMBER 7B"/>
    <property type="match status" value="1"/>
</dbReference>
<dbReference type="Proteomes" id="UP000826012">
    <property type="component" value="Chromosome"/>
</dbReference>
<dbReference type="InterPro" id="IPR036291">
    <property type="entry name" value="NAD(P)-bd_dom_sf"/>
</dbReference>
<dbReference type="SUPFAM" id="SSF51735">
    <property type="entry name" value="NAD(P)-binding Rossmann-fold domains"/>
    <property type="match status" value="1"/>
</dbReference>
<evidence type="ECO:0000256" key="3">
    <source>
        <dbReference type="RuleBase" id="RU000363"/>
    </source>
</evidence>
<organism evidence="5 6">
    <name type="scientific">Mycobacterium senriense</name>
    <dbReference type="NCBI Taxonomy" id="2775496"/>
    <lineage>
        <taxon>Bacteria</taxon>
        <taxon>Bacillati</taxon>
        <taxon>Actinomycetota</taxon>
        <taxon>Actinomycetes</taxon>
        <taxon>Mycobacteriales</taxon>
        <taxon>Mycobacteriaceae</taxon>
        <taxon>Mycobacterium</taxon>
        <taxon>Mycobacterium avium complex (MAC)</taxon>
    </lineage>
</organism>
<gene>
    <name evidence="5" type="ORF">MTY59_39380</name>
</gene>
<sequence length="306" mass="32938">MLYLTEHVWSTLSAMTSLQDKVVFITGGARGIGAETARRLSARGARLVLTDLNETDLKALAAELGEERVLTAVADVRDLNAMEAAAARAVERFGGIDVVVANAGIASYGSVLQVEPDAFKRVLDINVLGVFHTVRATLPTLIERRGYVLIVSSLAAYTACPGLAPYNASKAGVELLANALRLEVAHHGVTVGSAHMSWVNTALVRDTQSDLPAFNQLLASFPWPLSKTTTVDKCATAFVKGIERRRTRVYCPRWVALFRWVKPVLSSPVGEMPLHKSTAELLPQLDAQVAALGRSTSAYNRDLGTS</sequence>
<dbReference type="InterPro" id="IPR020904">
    <property type="entry name" value="Sc_DH/Rdtase_CS"/>
</dbReference>
<reference evidence="5 6" key="1">
    <citation type="submission" date="2021-07" db="EMBL/GenBank/DDBJ databases">
        <title>Complete genome sequence of nontuberculous Mycobacterium sp. TY59.</title>
        <authorList>
            <person name="Fukushima K."/>
        </authorList>
    </citation>
    <scope>NUCLEOTIDE SEQUENCE [LARGE SCALE GENOMIC DNA]</scope>
    <source>
        <strain evidence="5 6">TY59</strain>
    </source>
</reference>
<evidence type="ECO:0000313" key="5">
    <source>
        <dbReference type="EMBL" id="BCZ24083.1"/>
    </source>
</evidence>
<evidence type="ECO:0000256" key="1">
    <source>
        <dbReference type="ARBA" id="ARBA00006484"/>
    </source>
</evidence>
<dbReference type="Pfam" id="PF00106">
    <property type="entry name" value="adh_short"/>
    <property type="match status" value="1"/>
</dbReference>
<keyword evidence="2" id="KW-0560">Oxidoreductase</keyword>
<dbReference type="PRINTS" id="PR00080">
    <property type="entry name" value="SDRFAMILY"/>
</dbReference>
<accession>A0ABN6ILK0</accession>
<keyword evidence="6" id="KW-1185">Reference proteome</keyword>
<dbReference type="InterPro" id="IPR002347">
    <property type="entry name" value="SDR_fam"/>
</dbReference>
<name>A0ABN6ILK0_9MYCO</name>
<evidence type="ECO:0000313" key="6">
    <source>
        <dbReference type="Proteomes" id="UP000826012"/>
    </source>
</evidence>
<dbReference type="PANTHER" id="PTHR44196">
    <property type="entry name" value="DEHYDROGENASE/REDUCTASE SDR FAMILY MEMBER 7B"/>
    <property type="match status" value="1"/>
</dbReference>
<evidence type="ECO:0000259" key="4">
    <source>
        <dbReference type="SMART" id="SM00822"/>
    </source>
</evidence>